<name>A0A6A6NMD4_9PEZI</name>
<feature type="compositionally biased region" description="Basic and acidic residues" evidence="1">
    <location>
        <begin position="352"/>
        <end position="364"/>
    </location>
</feature>
<feature type="transmembrane region" description="Helical" evidence="2">
    <location>
        <begin position="100"/>
        <end position="121"/>
    </location>
</feature>
<dbReference type="EMBL" id="MU001702">
    <property type="protein sequence ID" value="KAF2452900.1"/>
    <property type="molecule type" value="Genomic_DNA"/>
</dbReference>
<evidence type="ECO:0000313" key="5">
    <source>
        <dbReference type="Proteomes" id="UP000799766"/>
    </source>
</evidence>
<feature type="domain" description="Rhodopsin" evidence="3">
    <location>
        <begin position="41"/>
        <end position="262"/>
    </location>
</feature>
<dbReference type="Pfam" id="PF20684">
    <property type="entry name" value="Fung_rhodopsin"/>
    <property type="match status" value="1"/>
</dbReference>
<feature type="transmembrane region" description="Helical" evidence="2">
    <location>
        <begin position="202"/>
        <end position="220"/>
    </location>
</feature>
<evidence type="ECO:0000256" key="1">
    <source>
        <dbReference type="SAM" id="MobiDB-lite"/>
    </source>
</evidence>
<dbReference type="Proteomes" id="UP000799766">
    <property type="component" value="Unassembled WGS sequence"/>
</dbReference>
<dbReference type="PANTHER" id="PTHR38794">
    <property type="entry name" value="INTEGRAL MEMBRANE PROTEIN"/>
    <property type="match status" value="1"/>
</dbReference>
<feature type="region of interest" description="Disordered" evidence="1">
    <location>
        <begin position="293"/>
        <end position="385"/>
    </location>
</feature>
<protein>
    <recommendedName>
        <fullName evidence="3">Rhodopsin domain-containing protein</fullName>
    </recommendedName>
</protein>
<dbReference type="InterPro" id="IPR049326">
    <property type="entry name" value="Rhodopsin_dom_fungi"/>
</dbReference>
<gene>
    <name evidence="4" type="ORF">BDY21DRAFT_357848</name>
</gene>
<feature type="transmembrane region" description="Helical" evidence="2">
    <location>
        <begin position="55"/>
        <end position="80"/>
    </location>
</feature>
<feature type="transmembrane region" description="Helical" evidence="2">
    <location>
        <begin position="240"/>
        <end position="258"/>
    </location>
</feature>
<proteinExistence type="predicted"/>
<feature type="compositionally biased region" description="Polar residues" evidence="1">
    <location>
        <begin position="322"/>
        <end position="339"/>
    </location>
</feature>
<evidence type="ECO:0000256" key="2">
    <source>
        <dbReference type="SAM" id="Phobius"/>
    </source>
</evidence>
<feature type="transmembrane region" description="Helical" evidence="2">
    <location>
        <begin position="20"/>
        <end position="43"/>
    </location>
</feature>
<dbReference type="PANTHER" id="PTHR38794:SF3">
    <property type="entry name" value="INTEGRAL MEMBRANE PROTEIN"/>
    <property type="match status" value="1"/>
</dbReference>
<dbReference type="PROSITE" id="PS51257">
    <property type="entry name" value="PROKAR_LIPOPROTEIN"/>
    <property type="match status" value="1"/>
</dbReference>
<accession>A0A6A6NMD4</accession>
<dbReference type="AlphaFoldDB" id="A0A6A6NMD4"/>
<keyword evidence="5" id="KW-1185">Reference proteome</keyword>
<reference evidence="4" key="1">
    <citation type="journal article" date="2020" name="Stud. Mycol.">
        <title>101 Dothideomycetes genomes: a test case for predicting lifestyles and emergence of pathogens.</title>
        <authorList>
            <person name="Haridas S."/>
            <person name="Albert R."/>
            <person name="Binder M."/>
            <person name="Bloem J."/>
            <person name="Labutti K."/>
            <person name="Salamov A."/>
            <person name="Andreopoulos B."/>
            <person name="Baker S."/>
            <person name="Barry K."/>
            <person name="Bills G."/>
            <person name="Bluhm B."/>
            <person name="Cannon C."/>
            <person name="Castanera R."/>
            <person name="Culley D."/>
            <person name="Daum C."/>
            <person name="Ezra D."/>
            <person name="Gonzalez J."/>
            <person name="Henrissat B."/>
            <person name="Kuo A."/>
            <person name="Liang C."/>
            <person name="Lipzen A."/>
            <person name="Lutzoni F."/>
            <person name="Magnuson J."/>
            <person name="Mondo S."/>
            <person name="Nolan M."/>
            <person name="Ohm R."/>
            <person name="Pangilinan J."/>
            <person name="Park H.-J."/>
            <person name="Ramirez L."/>
            <person name="Alfaro M."/>
            <person name="Sun H."/>
            <person name="Tritt A."/>
            <person name="Yoshinaga Y."/>
            <person name="Zwiers L.-H."/>
            <person name="Turgeon B."/>
            <person name="Goodwin S."/>
            <person name="Spatafora J."/>
            <person name="Crous P."/>
            <person name="Grigoriev I."/>
        </authorList>
    </citation>
    <scope>NUCLEOTIDE SEQUENCE</scope>
    <source>
        <strain evidence="4">ATCC 16933</strain>
    </source>
</reference>
<feature type="transmembrane region" description="Helical" evidence="2">
    <location>
        <begin position="167"/>
        <end position="190"/>
    </location>
</feature>
<dbReference type="OrthoDB" id="3918601at2759"/>
<evidence type="ECO:0000259" key="3">
    <source>
        <dbReference type="Pfam" id="PF20684"/>
    </source>
</evidence>
<keyword evidence="2" id="KW-0472">Membrane</keyword>
<organism evidence="4 5">
    <name type="scientific">Lineolata rhizophorae</name>
    <dbReference type="NCBI Taxonomy" id="578093"/>
    <lineage>
        <taxon>Eukaryota</taxon>
        <taxon>Fungi</taxon>
        <taxon>Dikarya</taxon>
        <taxon>Ascomycota</taxon>
        <taxon>Pezizomycotina</taxon>
        <taxon>Dothideomycetes</taxon>
        <taxon>Dothideomycetes incertae sedis</taxon>
        <taxon>Lineolatales</taxon>
        <taxon>Lineolataceae</taxon>
        <taxon>Lineolata</taxon>
    </lineage>
</organism>
<keyword evidence="2" id="KW-0812">Transmembrane</keyword>
<evidence type="ECO:0000313" key="4">
    <source>
        <dbReference type="EMBL" id="KAF2452900.1"/>
    </source>
</evidence>
<sequence length="385" mass="41529">MSDTDRAPPFLSVSSDNHAPWVVVASCILIVLSGLTVAAKIIFRLKSAKPSLYDAFLAAATLVAVAETVCVVLACGHGLGKHRSHIDDADFELVNKFYCTGSILAVASLALSKTSILQFIVALNPQQNVVDSCYGTLAIVVVWAASSLLALALQFEPTLHVDQRALYVYIGVVNILTDVALIAIPTHLMFLIRKISARLEIIAYFAVRIVVPVFTIIYLVSLSSRFPSEDPTWDAVIPTIWHQVMLNLSIITACIPSLKRVLDAFRSGAAAASISTPYQLTVSKQSSLGRLRLRAKGREDPSSRGNSSADGNRERRQHGRSSHISASDSERTIPTNSGWKVTKTAGLAEDVPEIHPEVELDGRSQGDVSETTGPLGDEQSGHVHI</sequence>
<feature type="transmembrane region" description="Helical" evidence="2">
    <location>
        <begin position="133"/>
        <end position="155"/>
    </location>
</feature>
<keyword evidence="2" id="KW-1133">Transmembrane helix</keyword>